<dbReference type="Proteomes" id="UP001057452">
    <property type="component" value="Chromosome 2"/>
</dbReference>
<organism evidence="1 2">
    <name type="scientific">Chaenocephalus aceratus</name>
    <name type="common">Blackfin icefish</name>
    <name type="synonym">Chaenichthys aceratus</name>
    <dbReference type="NCBI Taxonomy" id="36190"/>
    <lineage>
        <taxon>Eukaryota</taxon>
        <taxon>Metazoa</taxon>
        <taxon>Chordata</taxon>
        <taxon>Craniata</taxon>
        <taxon>Vertebrata</taxon>
        <taxon>Euteleostomi</taxon>
        <taxon>Actinopterygii</taxon>
        <taxon>Neopterygii</taxon>
        <taxon>Teleostei</taxon>
        <taxon>Neoteleostei</taxon>
        <taxon>Acanthomorphata</taxon>
        <taxon>Eupercaria</taxon>
        <taxon>Perciformes</taxon>
        <taxon>Notothenioidei</taxon>
        <taxon>Channichthyidae</taxon>
        <taxon>Chaenocephalus</taxon>
    </lineage>
</organism>
<keyword evidence="2" id="KW-1185">Reference proteome</keyword>
<accession>A0ACB9XX26</accession>
<proteinExistence type="predicted"/>
<evidence type="ECO:0000313" key="1">
    <source>
        <dbReference type="EMBL" id="KAI4831712.1"/>
    </source>
</evidence>
<reference evidence="1" key="1">
    <citation type="submission" date="2022-05" db="EMBL/GenBank/DDBJ databases">
        <title>Chromosome-level genome of Chaenocephalus aceratus.</title>
        <authorList>
            <person name="Park H."/>
        </authorList>
    </citation>
    <scope>NUCLEOTIDE SEQUENCE</scope>
    <source>
        <strain evidence="1">KU_202001</strain>
    </source>
</reference>
<protein>
    <submittedName>
        <fullName evidence="1">Uncharacterized protein</fullName>
    </submittedName>
</protein>
<sequence>MESLLWQAFTSKTNSPSTTVTGDSVNIVMLLLCSPPTLFQSKPLSEVSEAVMKQKRAHRKEPRQMGGKESVEVLRIFRERGLRGHPPTTPRLRLSCQSQDLFAGIKISIYQDSTEAVWGLAEEMASPSSGTLTEGSTC</sequence>
<name>A0ACB9XX26_CHAAC</name>
<comment type="caution">
    <text evidence="1">The sequence shown here is derived from an EMBL/GenBank/DDBJ whole genome shotgun (WGS) entry which is preliminary data.</text>
</comment>
<evidence type="ECO:0000313" key="2">
    <source>
        <dbReference type="Proteomes" id="UP001057452"/>
    </source>
</evidence>
<gene>
    <name evidence="1" type="ORF">KUCAC02_001241</name>
</gene>
<dbReference type="EMBL" id="CM043786">
    <property type="protein sequence ID" value="KAI4831712.1"/>
    <property type="molecule type" value="Genomic_DNA"/>
</dbReference>